<organism evidence="3 4">
    <name type="scientific">Candolleomyces aberdarensis</name>
    <dbReference type="NCBI Taxonomy" id="2316362"/>
    <lineage>
        <taxon>Eukaryota</taxon>
        <taxon>Fungi</taxon>
        <taxon>Dikarya</taxon>
        <taxon>Basidiomycota</taxon>
        <taxon>Agaricomycotina</taxon>
        <taxon>Agaricomycetes</taxon>
        <taxon>Agaricomycetidae</taxon>
        <taxon>Agaricales</taxon>
        <taxon>Agaricineae</taxon>
        <taxon>Psathyrellaceae</taxon>
        <taxon>Candolleomyces</taxon>
    </lineage>
</organism>
<dbReference type="EMBL" id="SDEE01000474">
    <property type="protein sequence ID" value="RXW16107.1"/>
    <property type="molecule type" value="Genomic_DNA"/>
</dbReference>
<dbReference type="InterPro" id="IPR032675">
    <property type="entry name" value="LRR_dom_sf"/>
</dbReference>
<feature type="region of interest" description="Disordered" evidence="1">
    <location>
        <begin position="1"/>
        <end position="45"/>
    </location>
</feature>
<dbReference type="SMART" id="SM00367">
    <property type="entry name" value="LRR_CC"/>
    <property type="match status" value="11"/>
</dbReference>
<keyword evidence="4" id="KW-1185">Reference proteome</keyword>
<dbReference type="PANTHER" id="PTHR13318:SF105">
    <property type="entry name" value="F-BOX_LRR-REPEAT PROTEIN 3"/>
    <property type="match status" value="1"/>
</dbReference>
<dbReference type="InterPro" id="IPR057207">
    <property type="entry name" value="FBXL15_LRR"/>
</dbReference>
<sequence>MTAQADVSTIPDLASGPGDDSSYRASRDAEKARNPGFVPGPPLRKGLSESVPLDQLREDLFANHAPPSPNSFKDNRKIVTIVLSRNIVVQAGFAQLDHLAEDGSHIGEPSPTFTYSKLIRRLNLTGLGPFVWDSTLANLSRCEFLERLTLNGCKLLNRDALEATLKSWPNLIAIDLTNVSGTTNEAIISLTEISNKLKGVNLNGCRVPGDPALIALAKNCPELRRLKMGGSDLVTDVGISAVVKGCPLLLELDAHGCGNITDIAVREVWTRARRMRQLCLASCDRLTDLAFPSTVKIGEAGDAPRDQDEDNTSILGQREHNAARGQEAAEAEGCSVVTDPAEVVPEVQELAIVDPPTIGLCPLTVHQTSESLRILDLSSCTQITDNAIEGIISCAPKLRNIVLRKCALLTDRSVEAICKLGRALHNLDLAHVRQITDEAVKKLVQSCTRLRYVDFACCGNLTDESVVELSKLPKLHRIGLVRVCNITDTAIYALAARAASLERAHLSYCDQITLKAVHLLVDKALRLNHLSLTGIPAFLDPELQRFCREPPKGWAASQVAAFRVYSRHGINQLRNYLDSVFGEAFDEQRLSNTIGDAAPTVGDVGSGSDSDHSEFEADV</sequence>
<evidence type="ECO:0000313" key="3">
    <source>
        <dbReference type="EMBL" id="RXW16107.1"/>
    </source>
</evidence>
<dbReference type="InterPro" id="IPR006553">
    <property type="entry name" value="Leu-rich_rpt_Cys-con_subtyp"/>
</dbReference>
<dbReference type="GO" id="GO:0031146">
    <property type="term" value="P:SCF-dependent proteasomal ubiquitin-dependent protein catabolic process"/>
    <property type="evidence" value="ECO:0007669"/>
    <property type="project" value="TreeGrafter"/>
</dbReference>
<dbReference type="AlphaFoldDB" id="A0A4Q2D957"/>
<dbReference type="Pfam" id="PF25372">
    <property type="entry name" value="DUF7885"/>
    <property type="match status" value="2"/>
</dbReference>
<evidence type="ECO:0000313" key="4">
    <source>
        <dbReference type="Proteomes" id="UP000290288"/>
    </source>
</evidence>
<dbReference type="Pfam" id="PF13516">
    <property type="entry name" value="LRR_6"/>
    <property type="match status" value="1"/>
</dbReference>
<feature type="region of interest" description="Disordered" evidence="1">
    <location>
        <begin position="596"/>
        <end position="619"/>
    </location>
</feature>
<dbReference type="InterPro" id="IPR001611">
    <property type="entry name" value="Leu-rich_rpt"/>
</dbReference>
<evidence type="ECO:0000259" key="2">
    <source>
        <dbReference type="Pfam" id="PF25372"/>
    </source>
</evidence>
<reference evidence="3 4" key="1">
    <citation type="submission" date="2019-01" db="EMBL/GenBank/DDBJ databases">
        <title>Draft genome sequence of Psathyrella aberdarensis IHI B618.</title>
        <authorList>
            <person name="Buettner E."/>
            <person name="Kellner H."/>
        </authorList>
    </citation>
    <scope>NUCLEOTIDE SEQUENCE [LARGE SCALE GENOMIC DNA]</scope>
    <source>
        <strain evidence="3 4">IHI B618</strain>
    </source>
</reference>
<dbReference type="OrthoDB" id="10257471at2759"/>
<dbReference type="Proteomes" id="UP000290288">
    <property type="component" value="Unassembled WGS sequence"/>
</dbReference>
<dbReference type="SUPFAM" id="SSF52047">
    <property type="entry name" value="RNI-like"/>
    <property type="match status" value="2"/>
</dbReference>
<feature type="compositionally biased region" description="Basic and acidic residues" evidence="1">
    <location>
        <begin position="609"/>
        <end position="619"/>
    </location>
</feature>
<accession>A0A4Q2D957</accession>
<protein>
    <recommendedName>
        <fullName evidence="2">F-box/LRR-repeat protein 15-like leucin rich repeat domain-containing protein</fullName>
    </recommendedName>
</protein>
<dbReference type="GO" id="GO:0019005">
    <property type="term" value="C:SCF ubiquitin ligase complex"/>
    <property type="evidence" value="ECO:0007669"/>
    <property type="project" value="TreeGrafter"/>
</dbReference>
<dbReference type="STRING" id="2316362.A0A4Q2D957"/>
<comment type="caution">
    <text evidence="3">The sequence shown here is derived from an EMBL/GenBank/DDBJ whole genome shotgun (WGS) entry which is preliminary data.</text>
</comment>
<feature type="compositionally biased region" description="Basic and acidic residues" evidence="1">
    <location>
        <begin position="21"/>
        <end position="33"/>
    </location>
</feature>
<dbReference type="Gene3D" id="3.80.10.10">
    <property type="entry name" value="Ribonuclease Inhibitor"/>
    <property type="match status" value="2"/>
</dbReference>
<name>A0A4Q2D957_9AGAR</name>
<dbReference type="PANTHER" id="PTHR13318">
    <property type="entry name" value="PARTNER OF PAIRED, ISOFORM B-RELATED"/>
    <property type="match status" value="1"/>
</dbReference>
<evidence type="ECO:0000256" key="1">
    <source>
        <dbReference type="SAM" id="MobiDB-lite"/>
    </source>
</evidence>
<proteinExistence type="predicted"/>
<feature type="domain" description="F-box/LRR-repeat protein 15-like leucin rich repeat" evidence="2">
    <location>
        <begin position="426"/>
        <end position="523"/>
    </location>
</feature>
<feature type="domain" description="F-box/LRR-repeat protein 15-like leucin rich repeat" evidence="2">
    <location>
        <begin position="137"/>
        <end position="268"/>
    </location>
</feature>
<gene>
    <name evidence="3" type="ORF">EST38_g9752</name>
</gene>